<dbReference type="OrthoDB" id="3268560at2759"/>
<evidence type="ECO:0000256" key="2">
    <source>
        <dbReference type="ARBA" id="ARBA00023128"/>
    </source>
</evidence>
<protein>
    <recommendedName>
        <fullName evidence="4">Small ribosomal subunit protein mS38</fullName>
    </recommendedName>
</protein>
<evidence type="ECO:0000256" key="4">
    <source>
        <dbReference type="ARBA" id="ARBA00035682"/>
    </source>
</evidence>
<gene>
    <name evidence="7" type="ORF">BDZ94DRAFT_1244185</name>
</gene>
<evidence type="ECO:0000256" key="5">
    <source>
        <dbReference type="SAM" id="MobiDB-lite"/>
    </source>
</evidence>
<feature type="domain" description="Ribosomal protein mS38 C-terminal" evidence="6">
    <location>
        <begin position="262"/>
        <end position="295"/>
    </location>
</feature>
<proteinExistence type="inferred from homology"/>
<evidence type="ECO:0000313" key="7">
    <source>
        <dbReference type="EMBL" id="KAF9469313.1"/>
    </source>
</evidence>
<dbReference type="Pfam" id="PF08213">
    <property type="entry name" value="COX24_C"/>
    <property type="match status" value="1"/>
</dbReference>
<keyword evidence="8" id="KW-1185">Reference proteome</keyword>
<dbReference type="EMBL" id="MU150230">
    <property type="protein sequence ID" value="KAF9469313.1"/>
    <property type="molecule type" value="Genomic_DNA"/>
</dbReference>
<dbReference type="GO" id="GO:0005739">
    <property type="term" value="C:mitochondrion"/>
    <property type="evidence" value="ECO:0007669"/>
    <property type="project" value="UniProtKB-SubCell"/>
</dbReference>
<feature type="compositionally biased region" description="Low complexity" evidence="5">
    <location>
        <begin position="95"/>
        <end position="116"/>
    </location>
</feature>
<feature type="region of interest" description="Disordered" evidence="5">
    <location>
        <begin position="265"/>
        <end position="295"/>
    </location>
</feature>
<comment type="similarity">
    <text evidence="3">Belongs to the mitochondrion-specific ribosomal protein mS38 family.</text>
</comment>
<dbReference type="SMART" id="SM01155">
    <property type="entry name" value="DUF1713"/>
    <property type="match status" value="1"/>
</dbReference>
<dbReference type="PANTHER" id="PTHR32035">
    <property type="entry name" value="AURORA KINASE A-INTERACTING PROTEIN"/>
    <property type="match status" value="1"/>
</dbReference>
<name>A0A9P6CR66_9AGAR</name>
<comment type="caution">
    <text evidence="7">The sequence shown here is derived from an EMBL/GenBank/DDBJ whole genome shotgun (WGS) entry which is preliminary data.</text>
</comment>
<evidence type="ECO:0000259" key="6">
    <source>
        <dbReference type="SMART" id="SM01155"/>
    </source>
</evidence>
<evidence type="ECO:0000313" key="8">
    <source>
        <dbReference type="Proteomes" id="UP000807353"/>
    </source>
</evidence>
<dbReference type="PANTHER" id="PTHR32035:SF3">
    <property type="entry name" value="SMALL RIBOSOMAL SUBUNIT PROTEIN MS38"/>
    <property type="match status" value="1"/>
</dbReference>
<dbReference type="AlphaFoldDB" id="A0A9P6CR66"/>
<dbReference type="InterPro" id="IPR013177">
    <property type="entry name" value="Ribosomal_mS38_C"/>
</dbReference>
<keyword evidence="2" id="KW-0496">Mitochondrion</keyword>
<feature type="compositionally biased region" description="Basic residues" evidence="5">
    <location>
        <begin position="267"/>
        <end position="295"/>
    </location>
</feature>
<feature type="compositionally biased region" description="Gly residues" evidence="5">
    <location>
        <begin position="69"/>
        <end position="78"/>
    </location>
</feature>
<reference evidence="7" key="1">
    <citation type="submission" date="2020-11" db="EMBL/GenBank/DDBJ databases">
        <authorList>
            <consortium name="DOE Joint Genome Institute"/>
            <person name="Ahrendt S."/>
            <person name="Riley R."/>
            <person name="Andreopoulos W."/>
            <person name="Labutti K."/>
            <person name="Pangilinan J."/>
            <person name="Ruiz-Duenas F.J."/>
            <person name="Barrasa J.M."/>
            <person name="Sanchez-Garcia M."/>
            <person name="Camarero S."/>
            <person name="Miyauchi S."/>
            <person name="Serrano A."/>
            <person name="Linde D."/>
            <person name="Babiker R."/>
            <person name="Drula E."/>
            <person name="Ayuso-Fernandez I."/>
            <person name="Pacheco R."/>
            <person name="Padilla G."/>
            <person name="Ferreira P."/>
            <person name="Barriuso J."/>
            <person name="Kellner H."/>
            <person name="Castanera R."/>
            <person name="Alfaro M."/>
            <person name="Ramirez L."/>
            <person name="Pisabarro A.G."/>
            <person name="Kuo A."/>
            <person name="Tritt A."/>
            <person name="Lipzen A."/>
            <person name="He G."/>
            <person name="Yan M."/>
            <person name="Ng V."/>
            <person name="Cullen D."/>
            <person name="Martin F."/>
            <person name="Rosso M.-N."/>
            <person name="Henrissat B."/>
            <person name="Hibbett D."/>
            <person name="Martinez A.T."/>
            <person name="Grigoriev I.V."/>
        </authorList>
    </citation>
    <scope>NUCLEOTIDE SEQUENCE</scope>
    <source>
        <strain evidence="7">CBS 247.69</strain>
    </source>
</reference>
<feature type="compositionally biased region" description="Polar residues" evidence="5">
    <location>
        <begin position="49"/>
        <end position="59"/>
    </location>
</feature>
<comment type="subcellular location">
    <subcellularLocation>
        <location evidence="1">Mitochondrion</location>
    </subcellularLocation>
</comment>
<organism evidence="7 8">
    <name type="scientific">Collybia nuda</name>
    <dbReference type="NCBI Taxonomy" id="64659"/>
    <lineage>
        <taxon>Eukaryota</taxon>
        <taxon>Fungi</taxon>
        <taxon>Dikarya</taxon>
        <taxon>Basidiomycota</taxon>
        <taxon>Agaricomycotina</taxon>
        <taxon>Agaricomycetes</taxon>
        <taxon>Agaricomycetidae</taxon>
        <taxon>Agaricales</taxon>
        <taxon>Tricholomatineae</taxon>
        <taxon>Clitocybaceae</taxon>
        <taxon>Collybia</taxon>
    </lineage>
</organism>
<sequence>MSAFARFLHPTPTARRAYSSFFSSKPGGGGRYFNSAKPPKVIPGGAAKNATNKVETSTESSAGGVQASAGGGGAGAANGGSKPNGLMNANGDQGAPASKASSASSSSSSSSTTKAPGPETDANPLTTGRSGHTHMHRQHPVVTPKDFKLHQFFSLHRPLLLLAQPSSILSSAAPDVDPTSVKPISSATSMTNHPWLLDEFAEASMDADAAAARQLTRALTINHAGATAAWENTLRQLGLDVTKDADRVGLQQQWDREWQEVLMDSTKRKRRKKMKKHKLKKRRKATRASRVKIGR</sequence>
<feature type="region of interest" description="Disordered" evidence="5">
    <location>
        <begin position="21"/>
        <end position="138"/>
    </location>
</feature>
<evidence type="ECO:0000256" key="1">
    <source>
        <dbReference type="ARBA" id="ARBA00004173"/>
    </source>
</evidence>
<dbReference type="Proteomes" id="UP000807353">
    <property type="component" value="Unassembled WGS sequence"/>
</dbReference>
<accession>A0A9P6CR66</accession>
<evidence type="ECO:0000256" key="3">
    <source>
        <dbReference type="ARBA" id="ARBA00035647"/>
    </source>
</evidence>